<keyword evidence="4 7" id="KW-0812">Transmembrane</keyword>
<dbReference type="Gene3D" id="1.10.3720.10">
    <property type="entry name" value="MetI-like"/>
    <property type="match status" value="1"/>
</dbReference>
<evidence type="ECO:0000256" key="1">
    <source>
        <dbReference type="ARBA" id="ARBA00004651"/>
    </source>
</evidence>
<evidence type="ECO:0000256" key="4">
    <source>
        <dbReference type="ARBA" id="ARBA00022692"/>
    </source>
</evidence>
<keyword evidence="2 7" id="KW-0813">Transport</keyword>
<feature type="transmembrane region" description="Helical" evidence="7">
    <location>
        <begin position="30"/>
        <end position="51"/>
    </location>
</feature>
<evidence type="ECO:0000259" key="8">
    <source>
        <dbReference type="PROSITE" id="PS50928"/>
    </source>
</evidence>
<proteinExistence type="inferred from homology"/>
<feature type="transmembrane region" description="Helical" evidence="7">
    <location>
        <begin position="128"/>
        <end position="146"/>
    </location>
</feature>
<feature type="transmembrane region" description="Helical" evidence="7">
    <location>
        <begin position="96"/>
        <end position="116"/>
    </location>
</feature>
<evidence type="ECO:0000256" key="2">
    <source>
        <dbReference type="ARBA" id="ARBA00022448"/>
    </source>
</evidence>
<protein>
    <submittedName>
        <fullName evidence="9">Carbohydrate ABC transporter permease</fullName>
    </submittedName>
</protein>
<dbReference type="InterPro" id="IPR000515">
    <property type="entry name" value="MetI-like"/>
</dbReference>
<organism evidence="9 10">
    <name type="scientific">Microbacterium sediminicola</name>
    <dbReference type="NCBI Taxonomy" id="415210"/>
    <lineage>
        <taxon>Bacteria</taxon>
        <taxon>Bacillati</taxon>
        <taxon>Actinomycetota</taxon>
        <taxon>Actinomycetes</taxon>
        <taxon>Micrococcales</taxon>
        <taxon>Microbacteriaceae</taxon>
        <taxon>Microbacterium</taxon>
    </lineage>
</organism>
<keyword evidence="5 7" id="KW-1133">Transmembrane helix</keyword>
<dbReference type="PANTHER" id="PTHR43744">
    <property type="entry name" value="ABC TRANSPORTER PERMEASE PROTEIN MG189-RELATED-RELATED"/>
    <property type="match status" value="1"/>
</dbReference>
<comment type="similarity">
    <text evidence="7">Belongs to the binding-protein-dependent transport system permease family.</text>
</comment>
<feature type="transmembrane region" description="Helical" evidence="7">
    <location>
        <begin position="270"/>
        <end position="293"/>
    </location>
</feature>
<evidence type="ECO:0000256" key="7">
    <source>
        <dbReference type="RuleBase" id="RU363032"/>
    </source>
</evidence>
<dbReference type="Pfam" id="PF00528">
    <property type="entry name" value="BPD_transp_1"/>
    <property type="match status" value="1"/>
</dbReference>
<dbReference type="PROSITE" id="PS50928">
    <property type="entry name" value="ABC_TM1"/>
    <property type="match status" value="1"/>
</dbReference>
<dbReference type="SUPFAM" id="SSF161098">
    <property type="entry name" value="MetI-like"/>
    <property type="match status" value="1"/>
</dbReference>
<dbReference type="RefSeq" id="WP_344067755.1">
    <property type="nucleotide sequence ID" value="NZ_BAAAPL010000001.1"/>
</dbReference>
<dbReference type="EMBL" id="BAAAPL010000001">
    <property type="protein sequence ID" value="GAA1687677.1"/>
    <property type="molecule type" value="Genomic_DNA"/>
</dbReference>
<dbReference type="InterPro" id="IPR035906">
    <property type="entry name" value="MetI-like_sf"/>
</dbReference>
<evidence type="ECO:0000313" key="10">
    <source>
        <dbReference type="Proteomes" id="UP001501690"/>
    </source>
</evidence>
<feature type="domain" description="ABC transmembrane type-1" evidence="8">
    <location>
        <begin position="96"/>
        <end position="289"/>
    </location>
</feature>
<feature type="transmembrane region" description="Helical" evidence="7">
    <location>
        <begin position="237"/>
        <end position="258"/>
    </location>
</feature>
<keyword evidence="10" id="KW-1185">Reference proteome</keyword>
<evidence type="ECO:0000256" key="6">
    <source>
        <dbReference type="ARBA" id="ARBA00023136"/>
    </source>
</evidence>
<accession>A0ABP4TGL3</accession>
<feature type="transmembrane region" description="Helical" evidence="7">
    <location>
        <begin position="166"/>
        <end position="187"/>
    </location>
</feature>
<reference evidence="10" key="1">
    <citation type="journal article" date="2019" name="Int. J. Syst. Evol. Microbiol.">
        <title>The Global Catalogue of Microorganisms (GCM) 10K type strain sequencing project: providing services to taxonomists for standard genome sequencing and annotation.</title>
        <authorList>
            <consortium name="The Broad Institute Genomics Platform"/>
            <consortium name="The Broad Institute Genome Sequencing Center for Infectious Disease"/>
            <person name="Wu L."/>
            <person name="Ma J."/>
        </authorList>
    </citation>
    <scope>NUCLEOTIDE SEQUENCE [LARGE SCALE GENOMIC DNA]</scope>
    <source>
        <strain evidence="10">JCM 15577</strain>
    </source>
</reference>
<name>A0ABP4TGL3_9MICO</name>
<sequence>MSATAFHGENTLAAHASRAGRRRRGARARLGRILLHIAVLVVTLFWFTPILEMIAMSLRTTPDSAASGWWTIFAQPLITLENYATAADTLRLDTTILATLSFALPATAITVLLSAYGGYVLSRWTFKGSIIVFGILVALLAVPPQVSFSPLIQLFSFLGITGTPAAVWIFQVFYTLPFGIYLMRGYMYTIPGELFEAASVDGASELRIFLRIVLPLSAPILVSLAILQFMWSWNDLLTPLIFVGVSGSTTPITLELAGIAQQITSNGTNVTAAGALISVLPPLVILIALQRYFVAGITGGALK</sequence>
<evidence type="ECO:0000256" key="3">
    <source>
        <dbReference type="ARBA" id="ARBA00022475"/>
    </source>
</evidence>
<evidence type="ECO:0000256" key="5">
    <source>
        <dbReference type="ARBA" id="ARBA00022989"/>
    </source>
</evidence>
<dbReference type="CDD" id="cd06261">
    <property type="entry name" value="TM_PBP2"/>
    <property type="match status" value="1"/>
</dbReference>
<dbReference type="Proteomes" id="UP001501690">
    <property type="component" value="Unassembled WGS sequence"/>
</dbReference>
<dbReference type="PANTHER" id="PTHR43744:SF4">
    <property type="entry name" value="OSMOPROTECTIVE COMPOUNDS UPTAKE PERMEASE PROTEIN GGTD"/>
    <property type="match status" value="1"/>
</dbReference>
<keyword evidence="3" id="KW-1003">Cell membrane</keyword>
<evidence type="ECO:0000313" key="9">
    <source>
        <dbReference type="EMBL" id="GAA1687677.1"/>
    </source>
</evidence>
<comment type="caution">
    <text evidence="9">The sequence shown here is derived from an EMBL/GenBank/DDBJ whole genome shotgun (WGS) entry which is preliminary data.</text>
</comment>
<comment type="subcellular location">
    <subcellularLocation>
        <location evidence="1 7">Cell membrane</location>
        <topology evidence="1 7">Multi-pass membrane protein</topology>
    </subcellularLocation>
</comment>
<gene>
    <name evidence="9" type="ORF">GCM10009808_00850</name>
</gene>
<keyword evidence="6 7" id="KW-0472">Membrane</keyword>
<feature type="transmembrane region" description="Helical" evidence="7">
    <location>
        <begin position="208"/>
        <end position="231"/>
    </location>
</feature>